<keyword evidence="3" id="KW-0963">Cytoplasm</keyword>
<dbReference type="eggNOG" id="ENOG502SKDR">
    <property type="taxonomic scope" value="Eukaryota"/>
</dbReference>
<evidence type="ECO:0000256" key="1">
    <source>
        <dbReference type="ARBA" id="ARBA00004138"/>
    </source>
</evidence>
<dbReference type="GO" id="GO:0005737">
    <property type="term" value="C:cytoplasm"/>
    <property type="evidence" value="ECO:0007669"/>
    <property type="project" value="UniProtKB-SubCell"/>
</dbReference>
<name>K3WME0_GLOUD</name>
<dbReference type="HOGENOM" id="CLU_416510_0_0_1"/>
<organism evidence="8 9">
    <name type="scientific">Globisporangium ultimum (strain ATCC 200006 / CBS 805.95 / DAOM BR144)</name>
    <name type="common">Pythium ultimum</name>
    <dbReference type="NCBI Taxonomy" id="431595"/>
    <lineage>
        <taxon>Eukaryota</taxon>
        <taxon>Sar</taxon>
        <taxon>Stramenopiles</taxon>
        <taxon>Oomycota</taxon>
        <taxon>Peronosporomycetes</taxon>
        <taxon>Pythiales</taxon>
        <taxon>Pythiaceae</taxon>
        <taxon>Globisporangium</taxon>
    </lineage>
</organism>
<feature type="domain" description="BART" evidence="7">
    <location>
        <begin position="6"/>
        <end position="147"/>
    </location>
</feature>
<feature type="compositionally biased region" description="Basic residues" evidence="6">
    <location>
        <begin position="553"/>
        <end position="567"/>
    </location>
</feature>
<comment type="subcellular location">
    <subcellularLocation>
        <location evidence="1">Cell projection</location>
        <location evidence="1">Cilium</location>
    </subcellularLocation>
    <subcellularLocation>
        <location evidence="2">Cytoplasm</location>
    </subcellularLocation>
</comment>
<keyword evidence="9" id="KW-1185">Reference proteome</keyword>
<dbReference type="Gene3D" id="2.20.70.10">
    <property type="match status" value="1"/>
</dbReference>
<feature type="compositionally biased region" description="Basic and acidic residues" evidence="6">
    <location>
        <begin position="219"/>
        <end position="231"/>
    </location>
</feature>
<dbReference type="InterPro" id="IPR023379">
    <property type="entry name" value="BART_dom"/>
</dbReference>
<protein>
    <recommendedName>
        <fullName evidence="7">BART domain-containing protein</fullName>
    </recommendedName>
</protein>
<dbReference type="InterPro" id="IPR001202">
    <property type="entry name" value="WW_dom"/>
</dbReference>
<keyword evidence="4" id="KW-0969">Cilium</keyword>
<dbReference type="EMBL" id="GL376625">
    <property type="status" value="NOT_ANNOTATED_CDS"/>
    <property type="molecule type" value="Genomic_DNA"/>
</dbReference>
<reference evidence="9" key="2">
    <citation type="submission" date="2010-04" db="EMBL/GenBank/DDBJ databases">
        <authorList>
            <person name="Buell R."/>
            <person name="Hamilton J."/>
            <person name="Hostetler J."/>
        </authorList>
    </citation>
    <scope>NUCLEOTIDE SEQUENCE [LARGE SCALE GENOMIC DNA]</scope>
    <source>
        <strain evidence="9">DAOM:BR144</strain>
    </source>
</reference>
<reference evidence="8" key="3">
    <citation type="submission" date="2015-02" db="UniProtKB">
        <authorList>
            <consortium name="EnsemblProtists"/>
        </authorList>
    </citation>
    <scope>IDENTIFICATION</scope>
    <source>
        <strain evidence="8">DAOM BR144</strain>
    </source>
</reference>
<evidence type="ECO:0000256" key="6">
    <source>
        <dbReference type="SAM" id="MobiDB-lite"/>
    </source>
</evidence>
<evidence type="ECO:0000256" key="2">
    <source>
        <dbReference type="ARBA" id="ARBA00004496"/>
    </source>
</evidence>
<dbReference type="OMA" id="FMAFKDR"/>
<proteinExistence type="predicted"/>
<evidence type="ECO:0000313" key="9">
    <source>
        <dbReference type="Proteomes" id="UP000019132"/>
    </source>
</evidence>
<accession>K3WME0</accession>
<dbReference type="GO" id="GO:0005929">
    <property type="term" value="C:cilium"/>
    <property type="evidence" value="ECO:0007669"/>
    <property type="project" value="UniProtKB-SubCell"/>
</dbReference>
<dbReference type="InParanoid" id="K3WME0"/>
<reference evidence="9" key="1">
    <citation type="journal article" date="2010" name="Genome Biol.">
        <title>Genome sequence of the necrotrophic plant pathogen Pythium ultimum reveals original pathogenicity mechanisms and effector repertoire.</title>
        <authorList>
            <person name="Levesque C.A."/>
            <person name="Brouwer H."/>
            <person name="Cano L."/>
            <person name="Hamilton J.P."/>
            <person name="Holt C."/>
            <person name="Huitema E."/>
            <person name="Raffaele S."/>
            <person name="Robideau G.P."/>
            <person name="Thines M."/>
            <person name="Win J."/>
            <person name="Zerillo M.M."/>
            <person name="Beakes G.W."/>
            <person name="Boore J.L."/>
            <person name="Busam D."/>
            <person name="Dumas B."/>
            <person name="Ferriera S."/>
            <person name="Fuerstenberg S.I."/>
            <person name="Gachon C.M."/>
            <person name="Gaulin E."/>
            <person name="Govers F."/>
            <person name="Grenville-Briggs L."/>
            <person name="Horner N."/>
            <person name="Hostetler J."/>
            <person name="Jiang R.H."/>
            <person name="Johnson J."/>
            <person name="Krajaejun T."/>
            <person name="Lin H."/>
            <person name="Meijer H.J."/>
            <person name="Moore B."/>
            <person name="Morris P."/>
            <person name="Phuntmart V."/>
            <person name="Puiu D."/>
            <person name="Shetty J."/>
            <person name="Stajich J.E."/>
            <person name="Tripathy S."/>
            <person name="Wawra S."/>
            <person name="van West P."/>
            <person name="Whitty B.R."/>
            <person name="Coutinho P.M."/>
            <person name="Henrissat B."/>
            <person name="Martin F."/>
            <person name="Thomas P.D."/>
            <person name="Tyler B.M."/>
            <person name="De Vries R.P."/>
            <person name="Kamoun S."/>
            <person name="Yandell M."/>
            <person name="Tisserat N."/>
            <person name="Buell C.R."/>
        </authorList>
    </citation>
    <scope>NUCLEOTIDE SEQUENCE</scope>
    <source>
        <strain evidence="9">DAOM:BR144</strain>
    </source>
</reference>
<dbReference type="EnsemblProtists" id="PYU1_T006132">
    <property type="protein sequence ID" value="PYU1_T006132"/>
    <property type="gene ID" value="PYU1_G006120"/>
</dbReference>
<dbReference type="VEuPathDB" id="FungiDB:PYU1_G006120"/>
<dbReference type="AlphaFoldDB" id="K3WME0"/>
<evidence type="ECO:0000256" key="5">
    <source>
        <dbReference type="ARBA" id="ARBA00023273"/>
    </source>
</evidence>
<dbReference type="CDD" id="cd00201">
    <property type="entry name" value="WW"/>
    <property type="match status" value="1"/>
</dbReference>
<evidence type="ECO:0000256" key="4">
    <source>
        <dbReference type="ARBA" id="ARBA00023069"/>
    </source>
</evidence>
<evidence type="ECO:0000259" key="7">
    <source>
        <dbReference type="Pfam" id="PF11527"/>
    </source>
</evidence>
<sequence>MGDNGFLIDAMTQFLQSSMWLDAVTRFLETHYRLFIPVAAQDGDGDGVEAKSMDDDDAKHTPITAKEYTLDQYEVFLQFKDLVERLLEELIAELGCSGDDLVVSLDESARLGEYASSERRFFIQMLLSFENYHAFHHKIRQFAIEKQETSASTTGIENSKWLLQVAIATSILESKANGQLDETEEGLVAWAEALIQMTQHSSDIASDQVPTVSDNEEKEEAKATESAPSDDRLKELERTLIRERLKVDLFVAQRIADANAQIKQQMLHLVGSEIDDQQSTDDLQTTGDPSKSELARLLAQVEAIQARLKQVKAQCFEFKAVSQPHLDRMYLFLKEKVHYQQDLVSQEKEISDFIFTQIDESDAPLIPLLLEWLLLESEGLRVQTQIQDQLNGARDEGYWIQEWDEGSRAFYYMHSVTQESVWEAPVCGYLDMNQEFVTPAWDRYGETANSSFGTVDQVAESKDTSNAVELGDDESSNANLVSDGSTIEAALDLASTQLNATLQLDDGNESQNQLLKFESVMQRISREHDEERKRLELLFQVEKARQKEELRKRKEKKRRERMAKSKLAKADADDAKEEKVDACGVENKESTDSGMIRDLPCPPLSARGLLQQSPRLQLKAEDKQSAATSEENEFSIVVPGHGRVNLTHLLSDAHAKRFQERKGLSPLQQPPPQALLNPSTLRYLTEKMVKKDPINWGYGTAKQELVLEETETVESEAK</sequence>
<feature type="region of interest" description="Disordered" evidence="6">
    <location>
        <begin position="548"/>
        <end position="573"/>
    </location>
</feature>
<feature type="compositionally biased region" description="Polar residues" evidence="6">
    <location>
        <begin position="202"/>
        <end position="213"/>
    </location>
</feature>
<evidence type="ECO:0000313" key="8">
    <source>
        <dbReference type="EnsemblProtists" id="PYU1_T006132"/>
    </source>
</evidence>
<feature type="region of interest" description="Disordered" evidence="6">
    <location>
        <begin position="202"/>
        <end position="231"/>
    </location>
</feature>
<keyword evidence="5" id="KW-0966">Cell projection</keyword>
<evidence type="ECO:0000256" key="3">
    <source>
        <dbReference type="ARBA" id="ARBA00022490"/>
    </source>
</evidence>
<dbReference type="Gene3D" id="1.20.1520.10">
    <property type="entry name" value="ADP-ribosylation factor-like 2-binding protein, domain"/>
    <property type="match status" value="1"/>
</dbReference>
<dbReference type="Proteomes" id="UP000019132">
    <property type="component" value="Unassembled WGS sequence"/>
</dbReference>
<dbReference type="Pfam" id="PF11527">
    <property type="entry name" value="ARL2_Bind_BART"/>
    <property type="match status" value="1"/>
</dbReference>
<dbReference type="InterPro" id="IPR042541">
    <property type="entry name" value="BART_sf"/>
</dbReference>